<comment type="caution">
    <text evidence="1">The sequence shown here is derived from an EMBL/GenBank/DDBJ whole genome shotgun (WGS) entry which is preliminary data.</text>
</comment>
<accession>A0AAJ0MFL8</accession>
<dbReference type="EMBL" id="JAUIQD010000003">
    <property type="protein sequence ID" value="KAK3356578.1"/>
    <property type="molecule type" value="Genomic_DNA"/>
</dbReference>
<sequence length="194" mass="21338">MTYVSIIEAGQRLGGIHTEYLSGGPFNYSYQEMGSMRFPSTYRDSATNETMNITDHQMVFQLAEEINGHSKNLSIAAKASLGSPVKISNSSTKELAAAVGEFMLGSELNVEMTKNMFKAHREWLGGDVWSESAFMVNYLHGSLNDTDVNGGGVGSFWDSLYEGMYFQAASWKTIHGGLNRPPLSFHPLFDGVTN</sequence>
<dbReference type="AlphaFoldDB" id="A0AAJ0MFL8"/>
<gene>
    <name evidence="1" type="ORF">B0T25DRAFT_565931</name>
</gene>
<protein>
    <submittedName>
        <fullName evidence="1">Uncharacterized protein</fullName>
    </submittedName>
</protein>
<evidence type="ECO:0000313" key="2">
    <source>
        <dbReference type="Proteomes" id="UP001275084"/>
    </source>
</evidence>
<keyword evidence="2" id="KW-1185">Reference proteome</keyword>
<reference evidence="1" key="2">
    <citation type="submission" date="2023-06" db="EMBL/GenBank/DDBJ databases">
        <authorList>
            <consortium name="Lawrence Berkeley National Laboratory"/>
            <person name="Haridas S."/>
            <person name="Hensen N."/>
            <person name="Bonometti L."/>
            <person name="Westerberg I."/>
            <person name="Brannstrom I.O."/>
            <person name="Guillou S."/>
            <person name="Cros-Aarteil S."/>
            <person name="Calhoun S."/>
            <person name="Kuo A."/>
            <person name="Mondo S."/>
            <person name="Pangilinan J."/>
            <person name="Riley R."/>
            <person name="Labutti K."/>
            <person name="Andreopoulos B."/>
            <person name="Lipzen A."/>
            <person name="Chen C."/>
            <person name="Yanf M."/>
            <person name="Daum C."/>
            <person name="Ng V."/>
            <person name="Clum A."/>
            <person name="Steindorff A."/>
            <person name="Ohm R."/>
            <person name="Martin F."/>
            <person name="Silar P."/>
            <person name="Natvig D."/>
            <person name="Lalanne C."/>
            <person name="Gautier V."/>
            <person name="Ament-Velasquez S.L."/>
            <person name="Kruys A."/>
            <person name="Hutchinson M.I."/>
            <person name="Powell A.J."/>
            <person name="Barry K."/>
            <person name="Miller A.N."/>
            <person name="Grigoriev I.V."/>
            <person name="Debuchy R."/>
            <person name="Gladieux P."/>
            <person name="Thoren M.H."/>
            <person name="Johannesson H."/>
        </authorList>
    </citation>
    <scope>NUCLEOTIDE SEQUENCE</scope>
    <source>
        <strain evidence="1">CBS 955.72</strain>
    </source>
</reference>
<organism evidence="1 2">
    <name type="scientific">Lasiosphaeria hispida</name>
    <dbReference type="NCBI Taxonomy" id="260671"/>
    <lineage>
        <taxon>Eukaryota</taxon>
        <taxon>Fungi</taxon>
        <taxon>Dikarya</taxon>
        <taxon>Ascomycota</taxon>
        <taxon>Pezizomycotina</taxon>
        <taxon>Sordariomycetes</taxon>
        <taxon>Sordariomycetidae</taxon>
        <taxon>Sordariales</taxon>
        <taxon>Lasiosphaeriaceae</taxon>
        <taxon>Lasiosphaeria</taxon>
    </lineage>
</organism>
<name>A0AAJ0MFL8_9PEZI</name>
<reference evidence="1" key="1">
    <citation type="journal article" date="2023" name="Mol. Phylogenet. Evol.">
        <title>Genome-scale phylogeny and comparative genomics of the fungal order Sordariales.</title>
        <authorList>
            <person name="Hensen N."/>
            <person name="Bonometti L."/>
            <person name="Westerberg I."/>
            <person name="Brannstrom I.O."/>
            <person name="Guillou S."/>
            <person name="Cros-Aarteil S."/>
            <person name="Calhoun S."/>
            <person name="Haridas S."/>
            <person name="Kuo A."/>
            <person name="Mondo S."/>
            <person name="Pangilinan J."/>
            <person name="Riley R."/>
            <person name="LaButti K."/>
            <person name="Andreopoulos B."/>
            <person name="Lipzen A."/>
            <person name="Chen C."/>
            <person name="Yan M."/>
            <person name="Daum C."/>
            <person name="Ng V."/>
            <person name="Clum A."/>
            <person name="Steindorff A."/>
            <person name="Ohm R.A."/>
            <person name="Martin F."/>
            <person name="Silar P."/>
            <person name="Natvig D.O."/>
            <person name="Lalanne C."/>
            <person name="Gautier V."/>
            <person name="Ament-Velasquez S.L."/>
            <person name="Kruys A."/>
            <person name="Hutchinson M.I."/>
            <person name="Powell A.J."/>
            <person name="Barry K."/>
            <person name="Miller A.N."/>
            <person name="Grigoriev I.V."/>
            <person name="Debuchy R."/>
            <person name="Gladieux P."/>
            <person name="Hiltunen Thoren M."/>
            <person name="Johannesson H."/>
        </authorList>
    </citation>
    <scope>NUCLEOTIDE SEQUENCE</scope>
    <source>
        <strain evidence="1">CBS 955.72</strain>
    </source>
</reference>
<evidence type="ECO:0000313" key="1">
    <source>
        <dbReference type="EMBL" id="KAK3356578.1"/>
    </source>
</evidence>
<proteinExistence type="predicted"/>
<dbReference type="Proteomes" id="UP001275084">
    <property type="component" value="Unassembled WGS sequence"/>
</dbReference>